<dbReference type="EMBL" id="LR216287">
    <property type="protein sequence ID" value="VFJ14951.1"/>
    <property type="molecule type" value="Genomic_DNA"/>
</dbReference>
<dbReference type="KEGG" id="nfn:NFRAN_2629"/>
<protein>
    <submittedName>
        <fullName evidence="1">Uncharacterized protein</fullName>
    </submittedName>
</protein>
<name>A0A484IG17_9ARCH</name>
<organism evidence="1 2">
    <name type="scientific">Candidatus Nitrosocosmicus franklandianus</name>
    <dbReference type="NCBI Taxonomy" id="1798806"/>
    <lineage>
        <taxon>Archaea</taxon>
        <taxon>Nitrososphaerota</taxon>
        <taxon>Nitrososphaeria</taxon>
        <taxon>Nitrososphaerales</taxon>
        <taxon>Nitrososphaeraceae</taxon>
        <taxon>Candidatus Nitrosocosmicus</taxon>
    </lineage>
</organism>
<evidence type="ECO:0000313" key="1">
    <source>
        <dbReference type="EMBL" id="VFJ14951.1"/>
    </source>
</evidence>
<dbReference type="Proteomes" id="UP000294299">
    <property type="component" value="Chromosome NFRAN"/>
</dbReference>
<dbReference type="AlphaFoldDB" id="A0A484IG17"/>
<accession>A0A484IG17</accession>
<evidence type="ECO:0000313" key="2">
    <source>
        <dbReference type="Proteomes" id="UP000294299"/>
    </source>
</evidence>
<reference evidence="1 2" key="1">
    <citation type="submission" date="2019-02" db="EMBL/GenBank/DDBJ databases">
        <authorList>
            <person name="Lehtovirta-Morley E L."/>
        </authorList>
    </citation>
    <scope>NUCLEOTIDE SEQUENCE [LARGE SCALE GENOMIC DNA]</scope>
    <source>
        <strain evidence="1">NFRAN1</strain>
    </source>
</reference>
<keyword evidence="2" id="KW-1185">Reference proteome</keyword>
<gene>
    <name evidence="1" type="ORF">NFRAN_2629</name>
</gene>
<proteinExistence type="predicted"/>
<sequence length="49" mass="5819">MRPKIVQIPSGFEVFFFKNVTIITTLYCDAFLDVCNHLTYLYKEFILLL</sequence>